<dbReference type="EMBL" id="ML732263">
    <property type="protein sequence ID" value="KAB8071790.1"/>
    <property type="molecule type" value="Genomic_DNA"/>
</dbReference>
<dbReference type="Proteomes" id="UP000326565">
    <property type="component" value="Unassembled WGS sequence"/>
</dbReference>
<dbReference type="InterPro" id="IPR050703">
    <property type="entry name" value="Flavin_MAO"/>
</dbReference>
<evidence type="ECO:0000313" key="5">
    <source>
        <dbReference type="EMBL" id="KAB8071790.1"/>
    </source>
</evidence>
<dbReference type="Gene3D" id="3.50.50.60">
    <property type="entry name" value="FAD/NAD(P)-binding domain"/>
    <property type="match status" value="1"/>
</dbReference>
<dbReference type="SUPFAM" id="SSF51905">
    <property type="entry name" value="FAD/NAD(P)-binding domain"/>
    <property type="match status" value="1"/>
</dbReference>
<feature type="domain" description="Amine oxidase" evidence="4">
    <location>
        <begin position="172"/>
        <end position="396"/>
    </location>
</feature>
<dbReference type="PANTHER" id="PTHR43563:SF1">
    <property type="entry name" value="AMINE OXIDASE [FLAVIN-CONTAINING] B"/>
    <property type="match status" value="1"/>
</dbReference>
<accession>A0A5N5WX94</accession>
<evidence type="ECO:0000256" key="3">
    <source>
        <dbReference type="ARBA" id="ARBA00048448"/>
    </source>
</evidence>
<organism evidence="5 6">
    <name type="scientific">Aspergillus leporis</name>
    <dbReference type="NCBI Taxonomy" id="41062"/>
    <lineage>
        <taxon>Eukaryota</taxon>
        <taxon>Fungi</taxon>
        <taxon>Dikarya</taxon>
        <taxon>Ascomycota</taxon>
        <taxon>Pezizomycotina</taxon>
        <taxon>Eurotiomycetes</taxon>
        <taxon>Eurotiomycetidae</taxon>
        <taxon>Eurotiales</taxon>
        <taxon>Aspergillaceae</taxon>
        <taxon>Aspergillus</taxon>
        <taxon>Aspergillus subgen. Circumdati</taxon>
    </lineage>
</organism>
<dbReference type="Pfam" id="PF01593">
    <property type="entry name" value="Amino_oxidase"/>
    <property type="match status" value="2"/>
</dbReference>
<dbReference type="InterPro" id="IPR036188">
    <property type="entry name" value="FAD/NAD-bd_sf"/>
</dbReference>
<reference evidence="5 6" key="1">
    <citation type="submission" date="2019-04" db="EMBL/GenBank/DDBJ databases">
        <title>Friends and foes A comparative genomics study of 23 Aspergillus species from section Flavi.</title>
        <authorList>
            <consortium name="DOE Joint Genome Institute"/>
            <person name="Kjaerbolling I."/>
            <person name="Vesth T."/>
            <person name="Frisvad J.C."/>
            <person name="Nybo J.L."/>
            <person name="Theobald S."/>
            <person name="Kildgaard S."/>
            <person name="Isbrandt T."/>
            <person name="Kuo A."/>
            <person name="Sato A."/>
            <person name="Lyhne E.K."/>
            <person name="Kogle M.E."/>
            <person name="Wiebenga A."/>
            <person name="Kun R.S."/>
            <person name="Lubbers R.J."/>
            <person name="Makela M.R."/>
            <person name="Barry K."/>
            <person name="Chovatia M."/>
            <person name="Clum A."/>
            <person name="Daum C."/>
            <person name="Haridas S."/>
            <person name="He G."/>
            <person name="LaButti K."/>
            <person name="Lipzen A."/>
            <person name="Mondo S."/>
            <person name="Riley R."/>
            <person name="Salamov A."/>
            <person name="Simmons B.A."/>
            <person name="Magnuson J.K."/>
            <person name="Henrissat B."/>
            <person name="Mortensen U.H."/>
            <person name="Larsen T.O."/>
            <person name="Devries R.P."/>
            <person name="Grigoriev I.V."/>
            <person name="Machida M."/>
            <person name="Baker S.E."/>
            <person name="Andersen M.R."/>
        </authorList>
    </citation>
    <scope>NUCLEOTIDE SEQUENCE [LARGE SCALE GENOMIC DNA]</scope>
    <source>
        <strain evidence="5 6">CBS 151.66</strain>
    </source>
</reference>
<dbReference type="AlphaFoldDB" id="A0A5N5WX94"/>
<dbReference type="InterPro" id="IPR002937">
    <property type="entry name" value="Amino_oxidase"/>
</dbReference>
<evidence type="ECO:0000256" key="1">
    <source>
        <dbReference type="ARBA" id="ARBA00005995"/>
    </source>
</evidence>
<protein>
    <recommendedName>
        <fullName evidence="2">monoamine oxidase</fullName>
        <ecNumber evidence="2">1.4.3.4</ecNumber>
    </recommendedName>
</protein>
<feature type="domain" description="Amine oxidase" evidence="4">
    <location>
        <begin position="46"/>
        <end position="99"/>
    </location>
</feature>
<dbReference type="OrthoDB" id="5046242at2759"/>
<gene>
    <name evidence="5" type="ORF">BDV29DRAFT_193005</name>
</gene>
<dbReference type="GO" id="GO:0097621">
    <property type="term" value="F:monoamine oxidase activity"/>
    <property type="evidence" value="ECO:0007669"/>
    <property type="project" value="UniProtKB-EC"/>
</dbReference>
<evidence type="ECO:0000313" key="6">
    <source>
        <dbReference type="Proteomes" id="UP000326565"/>
    </source>
</evidence>
<proteinExistence type="inferred from homology"/>
<dbReference type="EC" id="1.4.3.4" evidence="2"/>
<evidence type="ECO:0000259" key="4">
    <source>
        <dbReference type="Pfam" id="PF01593"/>
    </source>
</evidence>
<evidence type="ECO:0000256" key="2">
    <source>
        <dbReference type="ARBA" id="ARBA00012804"/>
    </source>
</evidence>
<dbReference type="PANTHER" id="PTHR43563">
    <property type="entry name" value="AMINE OXIDASE"/>
    <property type="match status" value="1"/>
</dbReference>
<comment type="similarity">
    <text evidence="1">Belongs to the flavin monoamine oxidase family.</text>
</comment>
<comment type="catalytic activity">
    <reaction evidence="3">
        <text>a secondary aliphatic amine + O2 + H2O = a primary amine + an aldehyde + H2O2</text>
        <dbReference type="Rhea" id="RHEA:26414"/>
        <dbReference type="ChEBI" id="CHEBI:15377"/>
        <dbReference type="ChEBI" id="CHEBI:15379"/>
        <dbReference type="ChEBI" id="CHEBI:16240"/>
        <dbReference type="ChEBI" id="CHEBI:17478"/>
        <dbReference type="ChEBI" id="CHEBI:58855"/>
        <dbReference type="ChEBI" id="CHEBI:65296"/>
        <dbReference type="EC" id="1.4.3.4"/>
    </reaction>
</comment>
<name>A0A5N5WX94_9EURO</name>
<sequence>MPRSKEGFLWTANQTSEGLLTDAVLESSQTVKDHYDIVVIGAGFAARDRIGGRTWTAKGLGEEIEIGGTWLHRYGLHRNLKTSAGTMAPEKQFFRPAGGPVEEVRSLMPLPHDPLRGPALRERYDGLSVRDRLERLRGVGLREKCPCEGHWVCGGASVVYIGVGGGRSMAGVSEKAGVYKLGNGGMTSLARAILDEYRGDLLFGTVVTEISHTAVGVAVKTLQGQLSAMAIVSTIPLNCLGGIQFNPPLSPIRQSAIVRGHINKGAKVHFKLRSTQPGWFYSAVGSRDSSFVSAFSDHNGTQMSSPSGTKHIVERIQKGIIPHADVEAYATNDWMNDPYAKGAWACFGLDSACEYLEELQNPHGCIVFASADWADGWRGFLDGAIERGQVAVRDIMDLMEGSRGTPTARL</sequence>
<keyword evidence="6" id="KW-1185">Reference proteome</keyword>